<comment type="function">
    <text evidence="8">Also involved in hydrogenase metallocenter assembly, probably by participating in the nickel insertion step. This function in hydrogenase biosynthesis requires chaperone activity and the presence of the metal-binding domain, but not PPIase activity.</text>
</comment>
<dbReference type="PANTHER" id="PTHR47861">
    <property type="entry name" value="FKBP-TYPE PEPTIDYL-PROLYL CIS-TRANS ISOMERASE SLYD"/>
    <property type="match status" value="1"/>
</dbReference>
<feature type="domain" description="PPIase FKBP-type" evidence="11">
    <location>
        <begin position="12"/>
        <end position="77"/>
    </location>
</feature>
<name>I4C3H8_DESTA</name>
<keyword evidence="5 9" id="KW-0697">Rotamase</keyword>
<keyword evidence="13" id="KW-1185">Reference proteome</keyword>
<dbReference type="AlphaFoldDB" id="I4C3H8"/>
<dbReference type="eggNOG" id="COG1047">
    <property type="taxonomic scope" value="Bacteria"/>
</dbReference>
<dbReference type="EC" id="5.2.1.8" evidence="10"/>
<dbReference type="GO" id="GO:0005737">
    <property type="term" value="C:cytoplasm"/>
    <property type="evidence" value="ECO:0007669"/>
    <property type="project" value="UniProtKB-SubCell"/>
</dbReference>
<dbReference type="EMBL" id="CP003360">
    <property type="protein sequence ID" value="AFM24119.1"/>
    <property type="molecule type" value="Genomic_DNA"/>
</dbReference>
<proteinExistence type="inferred from homology"/>
<dbReference type="InterPro" id="IPR001179">
    <property type="entry name" value="PPIase_FKBP_dom"/>
</dbReference>
<keyword evidence="6" id="KW-0143">Chaperone</keyword>
<evidence type="ECO:0000256" key="2">
    <source>
        <dbReference type="ARBA" id="ARBA00004496"/>
    </source>
</evidence>
<keyword evidence="4" id="KW-0963">Cytoplasm</keyword>
<evidence type="ECO:0000256" key="8">
    <source>
        <dbReference type="ARBA" id="ARBA00037071"/>
    </source>
</evidence>
<dbReference type="Proteomes" id="UP000006055">
    <property type="component" value="Chromosome"/>
</dbReference>
<dbReference type="OrthoDB" id="9808891at2"/>
<evidence type="ECO:0000256" key="5">
    <source>
        <dbReference type="ARBA" id="ARBA00023110"/>
    </source>
</evidence>
<evidence type="ECO:0000256" key="6">
    <source>
        <dbReference type="ARBA" id="ARBA00023186"/>
    </source>
</evidence>
<dbReference type="PANTHER" id="PTHR47861:SF3">
    <property type="entry name" value="FKBP-TYPE PEPTIDYL-PROLYL CIS-TRANS ISOMERASE SLYD"/>
    <property type="match status" value="1"/>
</dbReference>
<dbReference type="KEGG" id="dti:Desti_1407"/>
<comment type="subcellular location">
    <subcellularLocation>
        <location evidence="2">Cytoplasm</location>
    </subcellularLocation>
</comment>
<evidence type="ECO:0000256" key="3">
    <source>
        <dbReference type="ARBA" id="ARBA00006577"/>
    </source>
</evidence>
<evidence type="ECO:0000256" key="10">
    <source>
        <dbReference type="RuleBase" id="RU003915"/>
    </source>
</evidence>
<evidence type="ECO:0000256" key="1">
    <source>
        <dbReference type="ARBA" id="ARBA00000971"/>
    </source>
</evidence>
<dbReference type="STRING" id="706587.Desti_1407"/>
<dbReference type="Gene3D" id="3.10.50.40">
    <property type="match status" value="1"/>
</dbReference>
<dbReference type="PROSITE" id="PS50059">
    <property type="entry name" value="FKBP_PPIASE"/>
    <property type="match status" value="1"/>
</dbReference>
<protein>
    <recommendedName>
        <fullName evidence="10">Peptidyl-prolyl cis-trans isomerase</fullName>
        <ecNumber evidence="10">5.2.1.8</ecNumber>
    </recommendedName>
</protein>
<evidence type="ECO:0000313" key="12">
    <source>
        <dbReference type="EMBL" id="AFM24119.1"/>
    </source>
</evidence>
<dbReference type="SUPFAM" id="SSF54534">
    <property type="entry name" value="FKBP-like"/>
    <property type="match status" value="1"/>
</dbReference>
<dbReference type="InterPro" id="IPR046357">
    <property type="entry name" value="PPIase_dom_sf"/>
</dbReference>
<evidence type="ECO:0000256" key="9">
    <source>
        <dbReference type="PROSITE-ProRule" id="PRU00277"/>
    </source>
</evidence>
<comment type="catalytic activity">
    <reaction evidence="1 9 10">
        <text>[protein]-peptidylproline (omega=180) = [protein]-peptidylproline (omega=0)</text>
        <dbReference type="Rhea" id="RHEA:16237"/>
        <dbReference type="Rhea" id="RHEA-COMP:10747"/>
        <dbReference type="Rhea" id="RHEA-COMP:10748"/>
        <dbReference type="ChEBI" id="CHEBI:83833"/>
        <dbReference type="ChEBI" id="CHEBI:83834"/>
        <dbReference type="EC" id="5.2.1.8"/>
    </reaction>
</comment>
<dbReference type="GO" id="GO:0003755">
    <property type="term" value="F:peptidyl-prolyl cis-trans isomerase activity"/>
    <property type="evidence" value="ECO:0007669"/>
    <property type="project" value="UniProtKB-UniRule"/>
</dbReference>
<organism evidence="12 13">
    <name type="scientific">Desulfomonile tiedjei (strain ATCC 49306 / DSM 6799 / DCB-1)</name>
    <dbReference type="NCBI Taxonomy" id="706587"/>
    <lineage>
        <taxon>Bacteria</taxon>
        <taxon>Pseudomonadati</taxon>
        <taxon>Thermodesulfobacteriota</taxon>
        <taxon>Desulfomonilia</taxon>
        <taxon>Desulfomonilales</taxon>
        <taxon>Desulfomonilaceae</taxon>
        <taxon>Desulfomonile</taxon>
    </lineage>
</organism>
<evidence type="ECO:0000256" key="4">
    <source>
        <dbReference type="ARBA" id="ARBA00022490"/>
    </source>
</evidence>
<sequence>MSATAEYSIGEKSYVKIRYRVRVPDGPFIKGAVEPEVMDFITSFKQVIPGLENRLMGHVVSERLSFTVPPEEAFGPRYDQLVFEKNKADFHFPQGMEPYNGMQISVICGDEGPDVGTIREVKEDTIVIDCNHALSGFPLQYDLEIIEARPARQNEICQEWESECGSSECSGCSPHEIVLGKDNTENN</sequence>
<keyword evidence="7 9" id="KW-0413">Isomerase</keyword>
<reference evidence="13" key="1">
    <citation type="submission" date="2012-06" db="EMBL/GenBank/DDBJ databases">
        <title>Complete sequence of chromosome of Desulfomonile tiedjei DSM 6799.</title>
        <authorList>
            <person name="Lucas S."/>
            <person name="Copeland A."/>
            <person name="Lapidus A."/>
            <person name="Glavina del Rio T."/>
            <person name="Dalin E."/>
            <person name="Tice H."/>
            <person name="Bruce D."/>
            <person name="Goodwin L."/>
            <person name="Pitluck S."/>
            <person name="Peters L."/>
            <person name="Ovchinnikova G."/>
            <person name="Zeytun A."/>
            <person name="Lu M."/>
            <person name="Kyrpides N."/>
            <person name="Mavromatis K."/>
            <person name="Ivanova N."/>
            <person name="Brettin T."/>
            <person name="Detter J.C."/>
            <person name="Han C."/>
            <person name="Larimer F."/>
            <person name="Land M."/>
            <person name="Hauser L."/>
            <person name="Markowitz V."/>
            <person name="Cheng J.-F."/>
            <person name="Hugenholtz P."/>
            <person name="Woyke T."/>
            <person name="Wu D."/>
            <person name="Spring S."/>
            <person name="Schroeder M."/>
            <person name="Brambilla E."/>
            <person name="Klenk H.-P."/>
            <person name="Eisen J.A."/>
        </authorList>
    </citation>
    <scope>NUCLEOTIDE SEQUENCE [LARGE SCALE GENOMIC DNA]</scope>
    <source>
        <strain evidence="13">ATCC 49306 / DSM 6799 / DCB-1</strain>
    </source>
</reference>
<evidence type="ECO:0000256" key="7">
    <source>
        <dbReference type="ARBA" id="ARBA00023235"/>
    </source>
</evidence>
<dbReference type="HOGENOM" id="CLU_098197_3_0_7"/>
<gene>
    <name evidence="12" type="ordered locus">Desti_1407</name>
</gene>
<dbReference type="GO" id="GO:0042026">
    <property type="term" value="P:protein refolding"/>
    <property type="evidence" value="ECO:0007669"/>
    <property type="project" value="UniProtKB-ARBA"/>
</dbReference>
<dbReference type="Pfam" id="PF00254">
    <property type="entry name" value="FKBP_C"/>
    <property type="match status" value="1"/>
</dbReference>
<evidence type="ECO:0000313" key="13">
    <source>
        <dbReference type="Proteomes" id="UP000006055"/>
    </source>
</evidence>
<accession>I4C3H8</accession>
<dbReference type="RefSeq" id="WP_014809269.1">
    <property type="nucleotide sequence ID" value="NC_018025.1"/>
</dbReference>
<comment type="similarity">
    <text evidence="3 10">Belongs to the FKBP-type PPIase family.</text>
</comment>
<evidence type="ECO:0000259" key="11">
    <source>
        <dbReference type="PROSITE" id="PS50059"/>
    </source>
</evidence>